<dbReference type="Gene3D" id="1.20.58.310">
    <property type="entry name" value="Polyphosphate kinase N-terminal domain"/>
    <property type="match status" value="1"/>
</dbReference>
<evidence type="ECO:0000256" key="2">
    <source>
        <dbReference type="ARBA" id="ARBA00022553"/>
    </source>
</evidence>
<reference evidence="10" key="1">
    <citation type="journal article" date="2021" name="PeerJ">
        <title>Extensive microbial diversity within the chicken gut microbiome revealed by metagenomics and culture.</title>
        <authorList>
            <person name="Gilroy R."/>
            <person name="Ravi A."/>
            <person name="Getino M."/>
            <person name="Pursley I."/>
            <person name="Horton D.L."/>
            <person name="Alikhan N.F."/>
            <person name="Baker D."/>
            <person name="Gharbi K."/>
            <person name="Hall N."/>
            <person name="Watson M."/>
            <person name="Adriaenssens E.M."/>
            <person name="Foster-Nyarko E."/>
            <person name="Jarju S."/>
            <person name="Secka A."/>
            <person name="Antonio M."/>
            <person name="Oren A."/>
            <person name="Chaudhuri R.R."/>
            <person name="La Ragione R."/>
            <person name="Hildebrand F."/>
            <person name="Pallen M.J."/>
        </authorList>
    </citation>
    <scope>NUCLEOTIDE SEQUENCE</scope>
    <source>
        <strain evidence="10">26628</strain>
    </source>
</reference>
<dbReference type="Gene3D" id="3.30.870.10">
    <property type="entry name" value="Endonuclease Chain A"/>
    <property type="match status" value="1"/>
</dbReference>
<dbReference type="InterPro" id="IPR024953">
    <property type="entry name" value="PP_kinase_middle"/>
</dbReference>
<dbReference type="Pfam" id="PF13089">
    <property type="entry name" value="PP_kinase_N"/>
    <property type="match status" value="1"/>
</dbReference>
<dbReference type="AlphaFoldDB" id="A0A9D1VUM3"/>
<dbReference type="Pfam" id="PF17941">
    <property type="entry name" value="PP_kinase_C_1"/>
    <property type="match status" value="1"/>
</dbReference>
<organism evidence="10 11">
    <name type="scientific">Candidatus Borkfalkia faecigallinarum</name>
    <dbReference type="NCBI Taxonomy" id="2838509"/>
    <lineage>
        <taxon>Bacteria</taxon>
        <taxon>Bacillati</taxon>
        <taxon>Bacillota</taxon>
        <taxon>Clostridia</taxon>
        <taxon>Christensenellales</taxon>
        <taxon>Christensenellaceae</taxon>
        <taxon>Candidatus Borkfalkia</taxon>
    </lineage>
</organism>
<dbReference type="EC" id="2.7.4.1" evidence="1"/>
<dbReference type="Gene3D" id="3.30.1840.10">
    <property type="entry name" value="Polyphosphate kinase middle domain"/>
    <property type="match status" value="1"/>
</dbReference>
<accession>A0A9D1VUM3</accession>
<dbReference type="InterPro" id="IPR036832">
    <property type="entry name" value="PPK_N_dom_sf"/>
</dbReference>
<dbReference type="InterPro" id="IPR036830">
    <property type="entry name" value="PP_kinase_middle_dom_sf"/>
</dbReference>
<dbReference type="SUPFAM" id="SSF143724">
    <property type="entry name" value="PHP14-like"/>
    <property type="match status" value="1"/>
</dbReference>
<comment type="caution">
    <text evidence="10">The sequence shown here is derived from an EMBL/GenBank/DDBJ whole genome shotgun (WGS) entry which is preliminary data.</text>
</comment>
<keyword evidence="6" id="KW-0067">ATP-binding</keyword>
<evidence type="ECO:0000256" key="6">
    <source>
        <dbReference type="ARBA" id="ARBA00022840"/>
    </source>
</evidence>
<evidence type="ECO:0000256" key="1">
    <source>
        <dbReference type="ARBA" id="ARBA00012960"/>
    </source>
</evidence>
<dbReference type="SUPFAM" id="SSF140356">
    <property type="entry name" value="PPK N-terminal domain-like"/>
    <property type="match status" value="1"/>
</dbReference>
<dbReference type="Proteomes" id="UP000824249">
    <property type="component" value="Unassembled WGS sequence"/>
</dbReference>
<feature type="domain" description="Polyphosphate kinase N-terminal" evidence="8">
    <location>
        <begin position="19"/>
        <end position="124"/>
    </location>
</feature>
<feature type="domain" description="Polyphosphate kinase C-terminal" evidence="9">
    <location>
        <begin position="342"/>
        <end position="410"/>
    </location>
</feature>
<keyword evidence="3" id="KW-0808">Transferase</keyword>
<evidence type="ECO:0000259" key="9">
    <source>
        <dbReference type="Pfam" id="PF17941"/>
    </source>
</evidence>
<evidence type="ECO:0000256" key="4">
    <source>
        <dbReference type="ARBA" id="ARBA00022741"/>
    </source>
</evidence>
<dbReference type="InterPro" id="IPR025198">
    <property type="entry name" value="PPK_N_dom"/>
</dbReference>
<dbReference type="PANTHER" id="PTHR30218:SF0">
    <property type="entry name" value="POLYPHOSPHATE KINASE"/>
    <property type="match status" value="1"/>
</dbReference>
<keyword evidence="2" id="KW-0597">Phosphoprotein</keyword>
<evidence type="ECO:0000313" key="10">
    <source>
        <dbReference type="EMBL" id="HIX46890.1"/>
    </source>
</evidence>
<dbReference type="PANTHER" id="PTHR30218">
    <property type="entry name" value="POLYPHOSPHATE KINASE"/>
    <property type="match status" value="1"/>
</dbReference>
<dbReference type="GO" id="GO:0005524">
    <property type="term" value="F:ATP binding"/>
    <property type="evidence" value="ECO:0007669"/>
    <property type="project" value="UniProtKB-KW"/>
</dbReference>
<dbReference type="GO" id="GO:0006799">
    <property type="term" value="P:polyphosphate biosynthetic process"/>
    <property type="evidence" value="ECO:0007669"/>
    <property type="project" value="InterPro"/>
</dbReference>
<dbReference type="SUPFAM" id="SSF56024">
    <property type="entry name" value="Phospholipase D/nuclease"/>
    <property type="match status" value="1"/>
</dbReference>
<name>A0A9D1VUM3_9FIRM</name>
<evidence type="ECO:0000313" key="11">
    <source>
        <dbReference type="Proteomes" id="UP000824249"/>
    </source>
</evidence>
<dbReference type="GO" id="GO:0008976">
    <property type="term" value="F:polyphosphate kinase activity"/>
    <property type="evidence" value="ECO:0007669"/>
    <property type="project" value="UniProtKB-EC"/>
</dbReference>
<dbReference type="InterPro" id="IPR003414">
    <property type="entry name" value="PP_kinase"/>
</dbReference>
<dbReference type="EMBL" id="DXFD01000062">
    <property type="protein sequence ID" value="HIX46890.1"/>
    <property type="molecule type" value="Genomic_DNA"/>
</dbReference>
<protein>
    <recommendedName>
        <fullName evidence="1">ATP-polyphosphate phosphotransferase</fullName>
        <ecNumber evidence="1">2.7.4.1</ecNumber>
    </recommendedName>
</protein>
<evidence type="ECO:0000259" key="8">
    <source>
        <dbReference type="Pfam" id="PF13089"/>
    </source>
</evidence>
<reference evidence="10" key="2">
    <citation type="submission" date="2021-04" db="EMBL/GenBank/DDBJ databases">
        <authorList>
            <person name="Gilroy R."/>
        </authorList>
    </citation>
    <scope>NUCLEOTIDE SEQUENCE</scope>
    <source>
        <strain evidence="10">26628</strain>
    </source>
</reference>
<feature type="domain" description="Polyphosphate kinase middle" evidence="7">
    <location>
        <begin position="134"/>
        <end position="311"/>
    </location>
</feature>
<sequence>MKQQTSLEKAKKRFMRGIYVNREYSWLLFNKRVLDQASDLTNPLLERCKFLSIFASNLDEFFMVRVGSLCNESLTDPNVKENKTGLTPAKQLEGIRAVVRRHYQNRISAYIKLRGELNKAGVRILKASELTPRQSEECKSYFLAHVLPLLSMMVLDAKHPMMQFENRRHYMIYDLEREGRRMIGVTFLNPAADRLYRIGYGKKVKLVPVEELLKAFGHLGFMGYTVRGRMLMRVTRNADVDTRVDDNDVEHDFSEFMKKKIESRARMGVVRLEVDDESSPLKDFVLRLLKLDPDYCFEDPNFFDYKFLFSLGNYFPPEEAAQLRYPPFKGAIDAEIAEAPSLIDYIYGKNIFLSYPYDSMTPVVDLLDECAKDKRVLSIKITIYRLANHSRIVDALCRACERGKQVTVVI</sequence>
<evidence type="ECO:0000256" key="3">
    <source>
        <dbReference type="ARBA" id="ARBA00022679"/>
    </source>
</evidence>
<evidence type="ECO:0000256" key="5">
    <source>
        <dbReference type="ARBA" id="ARBA00022777"/>
    </source>
</evidence>
<gene>
    <name evidence="10" type="ORF">H9737_04270</name>
</gene>
<evidence type="ECO:0000259" key="7">
    <source>
        <dbReference type="Pfam" id="PF02503"/>
    </source>
</evidence>
<keyword evidence="4" id="KW-0547">Nucleotide-binding</keyword>
<dbReference type="InterPro" id="IPR041108">
    <property type="entry name" value="PP_kinase_C_1"/>
</dbReference>
<proteinExistence type="predicted"/>
<keyword evidence="5" id="KW-0418">Kinase</keyword>
<dbReference type="Pfam" id="PF02503">
    <property type="entry name" value="PP_kinase"/>
    <property type="match status" value="1"/>
</dbReference>
<dbReference type="GO" id="GO:0009358">
    <property type="term" value="C:polyphosphate kinase complex"/>
    <property type="evidence" value="ECO:0007669"/>
    <property type="project" value="InterPro"/>
</dbReference>